<accession>A0A9P1NXF7</accession>
<gene>
    <name evidence="1" type="ORF">ARTHRO_11345</name>
</gene>
<reference evidence="1 2" key="1">
    <citation type="submission" date="2014-02" db="EMBL/GenBank/DDBJ databases">
        <authorList>
            <person name="Genoscope - CEA"/>
        </authorList>
    </citation>
    <scope>NUCLEOTIDE SEQUENCE [LARGE SCALE GENOMIC DNA]</scope>
    <source>
        <strain evidence="1 2">PCC 8005</strain>
    </source>
</reference>
<name>A0A9P1NXF7_9CYAN</name>
<dbReference type="InterPro" id="IPR002636">
    <property type="entry name" value="DUF29"/>
</dbReference>
<proteinExistence type="predicted"/>
<dbReference type="RefSeq" id="WP_008049073.1">
    <property type="nucleotide sequence ID" value="NZ_FO818640.1"/>
</dbReference>
<protein>
    <recommendedName>
        <fullName evidence="3">DUF29 domain-containing protein</fullName>
    </recommendedName>
</protein>
<evidence type="ECO:0000313" key="1">
    <source>
        <dbReference type="EMBL" id="CDM93672.1"/>
    </source>
</evidence>
<evidence type="ECO:0008006" key="3">
    <source>
        <dbReference type="Google" id="ProtNLM"/>
    </source>
</evidence>
<dbReference type="PANTHER" id="PTHR34235:SF3">
    <property type="entry name" value="SLR1203 PROTEIN"/>
    <property type="match status" value="1"/>
</dbReference>
<evidence type="ECO:0000313" key="2">
    <source>
        <dbReference type="Proteomes" id="UP000032946"/>
    </source>
</evidence>
<dbReference type="Pfam" id="PF01724">
    <property type="entry name" value="DUF29"/>
    <property type="match status" value="1"/>
</dbReference>
<sequence>MINKPARPHQKATSECGLWFDKLLGGLSDRQGYGYSMKTPNNLYEEDFYLWTQITAEQLKENQFTQVDVANLIEEIESLGRSEKRELKSRLIVLLMHLLKWHYQPTKRSESWRSTITEQRICIEGLLEDSPSLKPLLTEVFKDCYQKARIKASDETGIKLNFLPKESPFSLEETLESSYLDDER</sequence>
<dbReference type="PANTHER" id="PTHR34235">
    <property type="entry name" value="SLR1203 PROTEIN-RELATED"/>
    <property type="match status" value="1"/>
</dbReference>
<dbReference type="AlphaFoldDB" id="A0A9P1NXF7"/>
<dbReference type="Gene3D" id="1.20.1220.20">
    <property type="entry name" value="Uncharcterised protein PF01724"/>
    <property type="match status" value="1"/>
</dbReference>
<organism evidence="1 2">
    <name type="scientific">Limnospira indica PCC 8005</name>
    <dbReference type="NCBI Taxonomy" id="376219"/>
    <lineage>
        <taxon>Bacteria</taxon>
        <taxon>Bacillati</taxon>
        <taxon>Cyanobacteriota</taxon>
        <taxon>Cyanophyceae</taxon>
        <taxon>Oscillatoriophycideae</taxon>
        <taxon>Oscillatoriales</taxon>
        <taxon>Sirenicapillariaceae</taxon>
        <taxon>Limnospira</taxon>
    </lineage>
</organism>
<dbReference type="EMBL" id="FO818640">
    <property type="protein sequence ID" value="CDM93672.1"/>
    <property type="molecule type" value="Genomic_DNA"/>
</dbReference>
<keyword evidence="2" id="KW-1185">Reference proteome</keyword>
<dbReference type="Proteomes" id="UP000032946">
    <property type="component" value="Chromosome"/>
</dbReference>